<proteinExistence type="predicted"/>
<dbReference type="OrthoDB" id="6341819at2759"/>
<organism evidence="1">
    <name type="scientific">Daphnia magna</name>
    <dbReference type="NCBI Taxonomy" id="35525"/>
    <lineage>
        <taxon>Eukaryota</taxon>
        <taxon>Metazoa</taxon>
        <taxon>Ecdysozoa</taxon>
        <taxon>Arthropoda</taxon>
        <taxon>Crustacea</taxon>
        <taxon>Branchiopoda</taxon>
        <taxon>Diplostraca</taxon>
        <taxon>Cladocera</taxon>
        <taxon>Anomopoda</taxon>
        <taxon>Daphniidae</taxon>
        <taxon>Daphnia</taxon>
    </lineage>
</organism>
<dbReference type="AlphaFoldDB" id="A0A0N8DZI8"/>
<sequence length="300" mass="33728">MSNDKKKRKMSSEELSSIVHRLFAVGYSLTVCLAIMVSVSSGVVTDYWKDTIDGCILYADVYQPDALTQHNGQHRPQPKIPVKNSSWVMTGSDLSVCNYTTFTPVFFIFIGLMCISYHLRHLFCKHCWRAEESDVKSDFWEMMVRLLVVLSVLMTLLALVVACILTHGHDYTCSGLRSYVTSQGLSPWLGISSMQIHELFERLDCGFFYSALDHGLKIVSEHEDEDEAIGQALRSAAMTSTGSIIDSNSALEVAMATGWFQFFIWLALTVANFWLAIRLKVSMLPESVNLPALPNIFNKE</sequence>
<dbReference type="EMBL" id="GDIQ01076564">
    <property type="protein sequence ID" value="JAN18173.1"/>
    <property type="molecule type" value="Transcribed_RNA"/>
</dbReference>
<keyword evidence="1" id="KW-0401">Integrin</keyword>
<protein>
    <submittedName>
        <fullName evidence="1">Integrin alpha-ps</fullName>
    </submittedName>
</protein>
<name>A0A0N8DZI8_9CRUS</name>
<evidence type="ECO:0000313" key="1">
    <source>
        <dbReference type="EMBL" id="JAN18173.1"/>
    </source>
</evidence>
<dbReference type="GO" id="GO:0007229">
    <property type="term" value="P:integrin-mediated signaling pathway"/>
    <property type="evidence" value="ECO:0007669"/>
    <property type="project" value="UniProtKB-KW"/>
</dbReference>
<accession>A0A0N8DZI8</accession>
<reference evidence="1" key="1">
    <citation type="submission" date="2015-10" db="EMBL/GenBank/DDBJ databases">
        <title>EvidentialGene: Evidence-directed Construction of Complete mRNA Transcriptomes without Genomes.</title>
        <authorList>
            <person name="Gilbert D.G."/>
        </authorList>
    </citation>
    <scope>NUCLEOTIDE SEQUENCE</scope>
</reference>